<keyword evidence="4 12" id="KW-0963">Cytoplasm</keyword>
<evidence type="ECO:0000313" key="15">
    <source>
        <dbReference type="EMBL" id="MSU02624.1"/>
    </source>
</evidence>
<evidence type="ECO:0000256" key="2">
    <source>
        <dbReference type="ARBA" id="ARBA00008016"/>
    </source>
</evidence>
<comment type="function">
    <text evidence="12 13">The RecF protein is involved in DNA metabolism; it is required for DNA replication and normal SOS inducibility. RecF binds preferentially to single-stranded, linear DNA. It also seems to bind ATP.</text>
</comment>
<dbReference type="GO" id="GO:0005524">
    <property type="term" value="F:ATP binding"/>
    <property type="evidence" value="ECO:0007669"/>
    <property type="project" value="UniProtKB-UniRule"/>
</dbReference>
<comment type="caution">
    <text evidence="15">The sequence shown here is derived from an EMBL/GenBank/DDBJ whole genome shotgun (WGS) entry which is preliminary data.</text>
</comment>
<reference evidence="15 16" key="1">
    <citation type="submission" date="2019-09" db="EMBL/GenBank/DDBJ databases">
        <title>In-depth cultivation of the pig gut microbiome towards novel bacterial diversity and tailored functional studies.</title>
        <authorList>
            <person name="Wylensek D."/>
            <person name="Hitch T.C.A."/>
            <person name="Clavel T."/>
        </authorList>
    </citation>
    <scope>NUCLEOTIDE SEQUENCE [LARGE SCALE GENOMIC DNA]</scope>
    <source>
        <strain evidence="15 16">WCA3-693-APC-4?</strain>
    </source>
</reference>
<keyword evidence="10 12" id="KW-0234">DNA repair</keyword>
<dbReference type="SUPFAM" id="SSF52540">
    <property type="entry name" value="P-loop containing nucleoside triphosphate hydrolases"/>
    <property type="match status" value="1"/>
</dbReference>
<dbReference type="GO" id="GO:0006302">
    <property type="term" value="P:double-strand break repair"/>
    <property type="evidence" value="ECO:0007669"/>
    <property type="project" value="TreeGrafter"/>
</dbReference>
<dbReference type="PANTHER" id="PTHR32182:SF0">
    <property type="entry name" value="DNA REPLICATION AND REPAIR PROTEIN RECF"/>
    <property type="match status" value="1"/>
</dbReference>
<gene>
    <name evidence="12 15" type="primary">recF</name>
    <name evidence="15" type="ORF">FYJ83_14280</name>
</gene>
<keyword evidence="11 12" id="KW-0742">SOS response</keyword>
<accession>A0A6N7Y1B0</accession>
<evidence type="ECO:0000256" key="6">
    <source>
        <dbReference type="ARBA" id="ARBA00022741"/>
    </source>
</evidence>
<dbReference type="InterPro" id="IPR042174">
    <property type="entry name" value="RecF_2"/>
</dbReference>
<dbReference type="InterPro" id="IPR027417">
    <property type="entry name" value="P-loop_NTPase"/>
</dbReference>
<evidence type="ECO:0000256" key="3">
    <source>
        <dbReference type="ARBA" id="ARBA00020170"/>
    </source>
</evidence>
<evidence type="ECO:0000256" key="7">
    <source>
        <dbReference type="ARBA" id="ARBA00022763"/>
    </source>
</evidence>
<evidence type="ECO:0000256" key="5">
    <source>
        <dbReference type="ARBA" id="ARBA00022705"/>
    </source>
</evidence>
<evidence type="ECO:0000256" key="1">
    <source>
        <dbReference type="ARBA" id="ARBA00004496"/>
    </source>
</evidence>
<dbReference type="Pfam" id="PF02463">
    <property type="entry name" value="SMC_N"/>
    <property type="match status" value="1"/>
</dbReference>
<feature type="binding site" evidence="12">
    <location>
        <begin position="30"/>
        <end position="37"/>
    </location>
    <ligand>
        <name>ATP</name>
        <dbReference type="ChEBI" id="CHEBI:30616"/>
    </ligand>
</feature>
<dbReference type="Gene3D" id="1.20.1050.90">
    <property type="entry name" value="RecF/RecN/SMC, N-terminal domain"/>
    <property type="match status" value="1"/>
</dbReference>
<keyword evidence="8 12" id="KW-0067">ATP-binding</keyword>
<dbReference type="GO" id="GO:0009432">
    <property type="term" value="P:SOS response"/>
    <property type="evidence" value="ECO:0007669"/>
    <property type="project" value="UniProtKB-UniRule"/>
</dbReference>
<dbReference type="CDD" id="cd03242">
    <property type="entry name" value="ABC_RecF"/>
    <property type="match status" value="1"/>
</dbReference>
<dbReference type="Proteomes" id="UP000469523">
    <property type="component" value="Unassembled WGS sequence"/>
</dbReference>
<keyword evidence="9 12" id="KW-0238">DNA-binding</keyword>
<proteinExistence type="inferred from homology"/>
<dbReference type="EMBL" id="VUNQ01000038">
    <property type="protein sequence ID" value="MSU02624.1"/>
    <property type="molecule type" value="Genomic_DNA"/>
</dbReference>
<sequence length="366" mass="42894">MYVKNIRLINFRNYYSLNIKLNEKTNVFIGKNAQGKTNLLEAIYICGTGKSFRTSRDKEIINFDKNEAYVGSEINIGKYEKFIEIKLERDKAKRIRVNKTELKSHKELYSGLNVVVFSPEDLKLVKGGPSERRNFLDTEISQIKPVYNFNINRYNKVLFQRNNLLRSGKFQENISNLLEIFDLQMANIGTEIILERYRYIKELSSILEITHNNITSSKEKLELHYISNIEILDNKIEMEKRYLDKLRNNVKSDIESSFTQLGPHRDDIFININNKELKTYGSQGQQRTAVLSIKLSEVELIKKQKGVYPVLLLDDVFSELDEERRRYLIHSFKNMQTLITVTDAVDLKEMDNIEKSIYYIDNGQLS</sequence>
<dbReference type="GO" id="GO:0003697">
    <property type="term" value="F:single-stranded DNA binding"/>
    <property type="evidence" value="ECO:0007669"/>
    <property type="project" value="UniProtKB-UniRule"/>
</dbReference>
<keyword evidence="6 12" id="KW-0547">Nucleotide-binding</keyword>
<comment type="similarity">
    <text evidence="2 12 13">Belongs to the RecF family.</text>
</comment>
<dbReference type="InterPro" id="IPR003395">
    <property type="entry name" value="RecF/RecN/SMC_N"/>
</dbReference>
<protein>
    <recommendedName>
        <fullName evidence="3 12">DNA replication and repair protein RecF</fullName>
    </recommendedName>
</protein>
<keyword evidence="7 12" id="KW-0227">DNA damage</keyword>
<evidence type="ECO:0000256" key="11">
    <source>
        <dbReference type="ARBA" id="ARBA00023236"/>
    </source>
</evidence>
<dbReference type="AlphaFoldDB" id="A0A6N7Y1B0"/>
<dbReference type="GO" id="GO:0000731">
    <property type="term" value="P:DNA synthesis involved in DNA repair"/>
    <property type="evidence" value="ECO:0007669"/>
    <property type="project" value="TreeGrafter"/>
</dbReference>
<feature type="domain" description="RecF/RecN/SMC N-terminal" evidence="14">
    <location>
        <begin position="2"/>
        <end position="353"/>
    </location>
</feature>
<evidence type="ECO:0000259" key="14">
    <source>
        <dbReference type="Pfam" id="PF02463"/>
    </source>
</evidence>
<evidence type="ECO:0000256" key="4">
    <source>
        <dbReference type="ARBA" id="ARBA00022490"/>
    </source>
</evidence>
<dbReference type="GO" id="GO:0005737">
    <property type="term" value="C:cytoplasm"/>
    <property type="evidence" value="ECO:0007669"/>
    <property type="project" value="UniProtKB-SubCell"/>
</dbReference>
<dbReference type="RefSeq" id="WP_154441634.1">
    <property type="nucleotide sequence ID" value="NZ_JAHLPJ010000001.1"/>
</dbReference>
<evidence type="ECO:0000256" key="9">
    <source>
        <dbReference type="ARBA" id="ARBA00023125"/>
    </source>
</evidence>
<dbReference type="PANTHER" id="PTHR32182">
    <property type="entry name" value="DNA REPLICATION AND REPAIR PROTEIN RECF"/>
    <property type="match status" value="1"/>
</dbReference>
<keyword evidence="16" id="KW-1185">Reference proteome</keyword>
<evidence type="ECO:0000256" key="13">
    <source>
        <dbReference type="RuleBase" id="RU000578"/>
    </source>
</evidence>
<dbReference type="PROSITE" id="PS00618">
    <property type="entry name" value="RECF_2"/>
    <property type="match status" value="1"/>
</dbReference>
<organism evidence="15 16">
    <name type="scientific">Tissierella pigra</name>
    <dbReference type="NCBI Taxonomy" id="2607614"/>
    <lineage>
        <taxon>Bacteria</taxon>
        <taxon>Bacillati</taxon>
        <taxon>Bacillota</taxon>
        <taxon>Tissierellia</taxon>
        <taxon>Tissierellales</taxon>
        <taxon>Tissierellaceae</taxon>
        <taxon>Tissierella</taxon>
    </lineage>
</organism>
<evidence type="ECO:0000256" key="8">
    <source>
        <dbReference type="ARBA" id="ARBA00022840"/>
    </source>
</evidence>
<dbReference type="InterPro" id="IPR018078">
    <property type="entry name" value="DNA-binding_RecF_CS"/>
</dbReference>
<dbReference type="GO" id="GO:0006260">
    <property type="term" value="P:DNA replication"/>
    <property type="evidence" value="ECO:0007669"/>
    <property type="project" value="UniProtKB-UniRule"/>
</dbReference>
<dbReference type="Gene3D" id="3.40.50.300">
    <property type="entry name" value="P-loop containing nucleotide triphosphate hydrolases"/>
    <property type="match status" value="1"/>
</dbReference>
<dbReference type="PROSITE" id="PS00617">
    <property type="entry name" value="RECF_1"/>
    <property type="match status" value="1"/>
</dbReference>
<evidence type="ECO:0000313" key="16">
    <source>
        <dbReference type="Proteomes" id="UP000469523"/>
    </source>
</evidence>
<dbReference type="InterPro" id="IPR001238">
    <property type="entry name" value="DNA-binding_RecF"/>
</dbReference>
<dbReference type="HAMAP" id="MF_00365">
    <property type="entry name" value="RecF"/>
    <property type="match status" value="1"/>
</dbReference>
<comment type="subcellular location">
    <subcellularLocation>
        <location evidence="1 12 13">Cytoplasm</location>
    </subcellularLocation>
</comment>
<evidence type="ECO:0000256" key="10">
    <source>
        <dbReference type="ARBA" id="ARBA00023204"/>
    </source>
</evidence>
<keyword evidence="5 12" id="KW-0235">DNA replication</keyword>
<dbReference type="NCBIfam" id="TIGR00611">
    <property type="entry name" value="recf"/>
    <property type="match status" value="1"/>
</dbReference>
<evidence type="ECO:0000256" key="12">
    <source>
        <dbReference type="HAMAP-Rule" id="MF_00365"/>
    </source>
</evidence>
<name>A0A6N7Y1B0_9FIRM</name>